<name>A0A1I4BGC6_9PSEU</name>
<evidence type="ECO:0000313" key="2">
    <source>
        <dbReference type="Proteomes" id="UP000199025"/>
    </source>
</evidence>
<dbReference type="RefSeq" id="WP_091515116.1">
    <property type="nucleotide sequence ID" value="NZ_FORP01000028.1"/>
</dbReference>
<dbReference type="STRING" id="115433.SAMN05421835_12869"/>
<evidence type="ECO:0000313" key="1">
    <source>
        <dbReference type="EMBL" id="SFK67922.1"/>
    </source>
</evidence>
<dbReference type="EMBL" id="FORP01000028">
    <property type="protein sequence ID" value="SFK67922.1"/>
    <property type="molecule type" value="Genomic_DNA"/>
</dbReference>
<dbReference type="AlphaFoldDB" id="A0A1I4BGC6"/>
<dbReference type="OrthoDB" id="3701195at2"/>
<dbReference type="Proteomes" id="UP000199025">
    <property type="component" value="Unassembled WGS sequence"/>
</dbReference>
<organism evidence="1 2">
    <name type="scientific">Amycolatopsis sacchari</name>
    <dbReference type="NCBI Taxonomy" id="115433"/>
    <lineage>
        <taxon>Bacteria</taxon>
        <taxon>Bacillati</taxon>
        <taxon>Actinomycetota</taxon>
        <taxon>Actinomycetes</taxon>
        <taxon>Pseudonocardiales</taxon>
        <taxon>Pseudonocardiaceae</taxon>
        <taxon>Amycolatopsis</taxon>
    </lineage>
</organism>
<proteinExistence type="predicted"/>
<keyword evidence="2" id="KW-1185">Reference proteome</keyword>
<accession>A0A1I4BGC6</accession>
<gene>
    <name evidence="1" type="ORF">SAMN05421835_12869</name>
</gene>
<reference evidence="1 2" key="1">
    <citation type="submission" date="2016-10" db="EMBL/GenBank/DDBJ databases">
        <authorList>
            <person name="de Groot N.N."/>
        </authorList>
    </citation>
    <scope>NUCLEOTIDE SEQUENCE [LARGE SCALE GENOMIC DNA]</scope>
    <source>
        <strain evidence="1 2">DSM 44468</strain>
    </source>
</reference>
<protein>
    <submittedName>
        <fullName evidence="1">Uncharacterized protein</fullName>
    </submittedName>
</protein>
<sequence length="113" mass="12014">MTWVVLAAVVVLALGALVPVLLGRARRTGSADEEITARARYSQLGHHVEHPVATDDAEAAALLRRGRERWHATGAALAEARSPQEFALAARIAAEGLDHVAAAYARMGRPAPF</sequence>